<gene>
    <name evidence="2" type="ORF">KSP39_PZI021116</name>
</gene>
<feature type="compositionally biased region" description="Polar residues" evidence="1">
    <location>
        <begin position="80"/>
        <end position="89"/>
    </location>
</feature>
<feature type="region of interest" description="Disordered" evidence="1">
    <location>
        <begin position="328"/>
        <end position="348"/>
    </location>
</feature>
<sequence length="348" mass="38641">MKNLRSVFVISKIRWMLSLIMLIYKRDLNNYFSLKNCKGDELLGFCGKTPSIEDRQAGLGITLLRFSLLLTQVEVLPNSSYEQPSSHTRAASEPNPSYERVKTKPSDEAKSFKFQAAPASASPGAPPHPESASRYPKTASAKRNFNRPDHHRPTAAPSNGQKPRPDDAVRKTDSDPPERQRAKEDAHVPPPPPPSEALDAVSSSPEFPICFSLYSQPPDVLSQVKNPRAETQSASSGLSHLGEEKRLKRSSIRYRELRRLSRHREEESIPPHRTLTSSRVPNFAQVVFSGARHFSPPHPGSSSTFHGQDSSWICSQPSVMVNRSCAKNHNNNEHKVPRIPSAGASMKS</sequence>
<dbReference type="Proteomes" id="UP001418222">
    <property type="component" value="Unassembled WGS sequence"/>
</dbReference>
<feature type="region of interest" description="Disordered" evidence="1">
    <location>
        <begin position="219"/>
        <end position="245"/>
    </location>
</feature>
<feature type="compositionally biased region" description="Basic and acidic residues" evidence="1">
    <location>
        <begin position="99"/>
        <end position="111"/>
    </location>
</feature>
<accession>A0AAP0AWX8</accession>
<feature type="compositionally biased region" description="Polar residues" evidence="1">
    <location>
        <begin position="223"/>
        <end position="238"/>
    </location>
</feature>
<dbReference type="EMBL" id="JBBWWQ010000019">
    <property type="protein sequence ID" value="KAK8918250.1"/>
    <property type="molecule type" value="Genomic_DNA"/>
</dbReference>
<evidence type="ECO:0000256" key="1">
    <source>
        <dbReference type="SAM" id="MobiDB-lite"/>
    </source>
</evidence>
<organism evidence="2 3">
    <name type="scientific">Platanthera zijinensis</name>
    <dbReference type="NCBI Taxonomy" id="2320716"/>
    <lineage>
        <taxon>Eukaryota</taxon>
        <taxon>Viridiplantae</taxon>
        <taxon>Streptophyta</taxon>
        <taxon>Embryophyta</taxon>
        <taxon>Tracheophyta</taxon>
        <taxon>Spermatophyta</taxon>
        <taxon>Magnoliopsida</taxon>
        <taxon>Liliopsida</taxon>
        <taxon>Asparagales</taxon>
        <taxon>Orchidaceae</taxon>
        <taxon>Orchidoideae</taxon>
        <taxon>Orchideae</taxon>
        <taxon>Orchidinae</taxon>
        <taxon>Platanthera</taxon>
    </lineage>
</organism>
<proteinExistence type="predicted"/>
<keyword evidence="3" id="KW-1185">Reference proteome</keyword>
<reference evidence="2 3" key="1">
    <citation type="journal article" date="2022" name="Nat. Plants">
        <title>Genomes of leafy and leafless Platanthera orchids illuminate the evolution of mycoheterotrophy.</title>
        <authorList>
            <person name="Li M.H."/>
            <person name="Liu K.W."/>
            <person name="Li Z."/>
            <person name="Lu H.C."/>
            <person name="Ye Q.L."/>
            <person name="Zhang D."/>
            <person name="Wang J.Y."/>
            <person name="Li Y.F."/>
            <person name="Zhong Z.M."/>
            <person name="Liu X."/>
            <person name="Yu X."/>
            <person name="Liu D.K."/>
            <person name="Tu X.D."/>
            <person name="Liu B."/>
            <person name="Hao Y."/>
            <person name="Liao X.Y."/>
            <person name="Jiang Y.T."/>
            <person name="Sun W.H."/>
            <person name="Chen J."/>
            <person name="Chen Y.Q."/>
            <person name="Ai Y."/>
            <person name="Zhai J.W."/>
            <person name="Wu S.S."/>
            <person name="Zhou Z."/>
            <person name="Hsiao Y.Y."/>
            <person name="Wu W.L."/>
            <person name="Chen Y.Y."/>
            <person name="Lin Y.F."/>
            <person name="Hsu J.L."/>
            <person name="Li C.Y."/>
            <person name="Wang Z.W."/>
            <person name="Zhao X."/>
            <person name="Zhong W.Y."/>
            <person name="Ma X.K."/>
            <person name="Ma L."/>
            <person name="Huang J."/>
            <person name="Chen G.Z."/>
            <person name="Huang M.Z."/>
            <person name="Huang L."/>
            <person name="Peng D.H."/>
            <person name="Luo Y.B."/>
            <person name="Zou S.Q."/>
            <person name="Chen S.P."/>
            <person name="Lan S."/>
            <person name="Tsai W.C."/>
            <person name="Van de Peer Y."/>
            <person name="Liu Z.J."/>
        </authorList>
    </citation>
    <scope>NUCLEOTIDE SEQUENCE [LARGE SCALE GENOMIC DNA]</scope>
    <source>
        <strain evidence="2">Lor287</strain>
    </source>
</reference>
<name>A0AAP0AWX8_9ASPA</name>
<protein>
    <submittedName>
        <fullName evidence="2">Uncharacterized protein</fullName>
    </submittedName>
</protein>
<comment type="caution">
    <text evidence="2">The sequence shown here is derived from an EMBL/GenBank/DDBJ whole genome shotgun (WGS) entry which is preliminary data.</text>
</comment>
<feature type="compositionally biased region" description="Basic and acidic residues" evidence="1">
    <location>
        <begin position="163"/>
        <end position="187"/>
    </location>
</feature>
<dbReference type="AlphaFoldDB" id="A0AAP0AWX8"/>
<evidence type="ECO:0000313" key="2">
    <source>
        <dbReference type="EMBL" id="KAK8918250.1"/>
    </source>
</evidence>
<feature type="region of interest" description="Disordered" evidence="1">
    <location>
        <begin position="80"/>
        <end position="202"/>
    </location>
</feature>
<evidence type="ECO:0000313" key="3">
    <source>
        <dbReference type="Proteomes" id="UP001418222"/>
    </source>
</evidence>